<evidence type="ECO:0000313" key="2">
    <source>
        <dbReference type="EMBL" id="TFK81442.1"/>
    </source>
</evidence>
<feature type="domain" description="Carboxylesterase type B" evidence="1">
    <location>
        <begin position="4"/>
        <end position="96"/>
    </location>
</feature>
<proteinExistence type="predicted"/>
<dbReference type="Pfam" id="PF00135">
    <property type="entry name" value="COesterase"/>
    <property type="match status" value="1"/>
</dbReference>
<sequence length="134" mass="14994">RAASNAGVQTYRYHFTDQNAVTTPSKGVEHAIDVQYVYGRMELASPNHAVRLLSEAMVDYWISFAVSLTPNDGKETIWPQYQPSQQVLLKFDTGSFVPNATTQTFAIIPDGYHAQQMDSSTRSLVTSESRTWTT</sequence>
<dbReference type="InterPro" id="IPR029058">
    <property type="entry name" value="AB_hydrolase_fold"/>
</dbReference>
<accession>A0A5C3NWK6</accession>
<dbReference type="SUPFAM" id="SSF53474">
    <property type="entry name" value="alpha/beta-Hydrolases"/>
    <property type="match status" value="1"/>
</dbReference>
<evidence type="ECO:0000259" key="1">
    <source>
        <dbReference type="Pfam" id="PF00135"/>
    </source>
</evidence>
<organism evidence="2 3">
    <name type="scientific">Polyporus arcularius HHB13444</name>
    <dbReference type="NCBI Taxonomy" id="1314778"/>
    <lineage>
        <taxon>Eukaryota</taxon>
        <taxon>Fungi</taxon>
        <taxon>Dikarya</taxon>
        <taxon>Basidiomycota</taxon>
        <taxon>Agaricomycotina</taxon>
        <taxon>Agaricomycetes</taxon>
        <taxon>Polyporales</taxon>
        <taxon>Polyporaceae</taxon>
        <taxon>Polyporus</taxon>
    </lineage>
</organism>
<reference evidence="2 3" key="1">
    <citation type="journal article" date="2019" name="Nat. Ecol. Evol.">
        <title>Megaphylogeny resolves global patterns of mushroom evolution.</title>
        <authorList>
            <person name="Varga T."/>
            <person name="Krizsan K."/>
            <person name="Foldi C."/>
            <person name="Dima B."/>
            <person name="Sanchez-Garcia M."/>
            <person name="Sanchez-Ramirez S."/>
            <person name="Szollosi G.J."/>
            <person name="Szarkandi J.G."/>
            <person name="Papp V."/>
            <person name="Albert L."/>
            <person name="Andreopoulos W."/>
            <person name="Angelini C."/>
            <person name="Antonin V."/>
            <person name="Barry K.W."/>
            <person name="Bougher N.L."/>
            <person name="Buchanan P."/>
            <person name="Buyck B."/>
            <person name="Bense V."/>
            <person name="Catcheside P."/>
            <person name="Chovatia M."/>
            <person name="Cooper J."/>
            <person name="Damon W."/>
            <person name="Desjardin D."/>
            <person name="Finy P."/>
            <person name="Geml J."/>
            <person name="Haridas S."/>
            <person name="Hughes K."/>
            <person name="Justo A."/>
            <person name="Karasinski D."/>
            <person name="Kautmanova I."/>
            <person name="Kiss B."/>
            <person name="Kocsube S."/>
            <person name="Kotiranta H."/>
            <person name="LaButti K.M."/>
            <person name="Lechner B.E."/>
            <person name="Liimatainen K."/>
            <person name="Lipzen A."/>
            <person name="Lukacs Z."/>
            <person name="Mihaltcheva S."/>
            <person name="Morgado L.N."/>
            <person name="Niskanen T."/>
            <person name="Noordeloos M.E."/>
            <person name="Ohm R.A."/>
            <person name="Ortiz-Santana B."/>
            <person name="Ovrebo C."/>
            <person name="Racz N."/>
            <person name="Riley R."/>
            <person name="Savchenko A."/>
            <person name="Shiryaev A."/>
            <person name="Soop K."/>
            <person name="Spirin V."/>
            <person name="Szebenyi C."/>
            <person name="Tomsovsky M."/>
            <person name="Tulloss R.E."/>
            <person name="Uehling J."/>
            <person name="Grigoriev I.V."/>
            <person name="Vagvolgyi C."/>
            <person name="Papp T."/>
            <person name="Martin F.M."/>
            <person name="Miettinen O."/>
            <person name="Hibbett D.S."/>
            <person name="Nagy L.G."/>
        </authorList>
    </citation>
    <scope>NUCLEOTIDE SEQUENCE [LARGE SCALE GENOMIC DNA]</scope>
    <source>
        <strain evidence="2 3">HHB13444</strain>
    </source>
</reference>
<feature type="non-terminal residue" evidence="2">
    <location>
        <position position="1"/>
    </location>
</feature>
<name>A0A5C3NWK6_9APHY</name>
<keyword evidence="3" id="KW-1185">Reference proteome</keyword>
<dbReference type="AlphaFoldDB" id="A0A5C3NWK6"/>
<dbReference type="InParanoid" id="A0A5C3NWK6"/>
<dbReference type="EMBL" id="ML211603">
    <property type="protein sequence ID" value="TFK81442.1"/>
    <property type="molecule type" value="Genomic_DNA"/>
</dbReference>
<dbReference type="Proteomes" id="UP000308197">
    <property type="component" value="Unassembled WGS sequence"/>
</dbReference>
<protein>
    <recommendedName>
        <fullName evidence="1">Carboxylesterase type B domain-containing protein</fullName>
    </recommendedName>
</protein>
<gene>
    <name evidence="2" type="ORF">K466DRAFT_502127</name>
</gene>
<dbReference type="InterPro" id="IPR002018">
    <property type="entry name" value="CarbesteraseB"/>
</dbReference>
<evidence type="ECO:0000313" key="3">
    <source>
        <dbReference type="Proteomes" id="UP000308197"/>
    </source>
</evidence>
<dbReference type="Gene3D" id="3.40.50.1820">
    <property type="entry name" value="alpha/beta hydrolase"/>
    <property type="match status" value="1"/>
</dbReference>